<evidence type="ECO:0000256" key="1">
    <source>
        <dbReference type="SAM" id="Coils"/>
    </source>
</evidence>
<feature type="coiled-coil region" evidence="1">
    <location>
        <begin position="380"/>
        <end position="407"/>
    </location>
</feature>
<sequence>MDAHHATLGRRTLEEIRQKRAAERLHKASSGPDLNSSNAYGAYSLEGGIRASERDSYALPSRVKELESRNAELEAENQKLLSKLEAKDADNDTLVKRVNELENNVLPGLRKALKDVSIEKDAAFVAKEDALSQLRTMKKRIKEAEEDQYRAEEDAAALRAELSALQQQGFGNSFGGFSSTGKSAEDIAAIEKEMGDLKLVLQQESQLRLREQQKLADEQLRLSSLMAEKQMLEDKYQELSKKASDEALEVAARKAFIVQDKERYDQQLHDMAAMVERLEKQSTKKLLMEIDSQSSEIERLFEENSNMATSYQDAMSAAMQWERQVKDCLKQNEELRHLLDKMRSEQVNPLQSSDGNIPSYPDTEKIVGNMSTSPASAVEYQLLKGQLAKEQSRAETLSAEVMKLTAELRRSVQSYNNLARLYRPVFPNIENELMKNEARKFLSPFSCKFSYDSIQSSSCVSTTGSDQ</sequence>
<feature type="coiled-coil region" evidence="1">
    <location>
        <begin position="63"/>
        <end position="168"/>
    </location>
</feature>
<protein>
    <submittedName>
        <fullName evidence="4">LOW QUALITY PROTEIN: tropomyosin alpha-3 chain-like</fullName>
    </submittedName>
</protein>
<dbReference type="PANTHER" id="PTHR48163:SF2">
    <property type="entry name" value="EXPRESSED PROTEIN"/>
    <property type="match status" value="1"/>
</dbReference>
<keyword evidence="1" id="KW-0175">Coiled coil</keyword>
<keyword evidence="3" id="KW-1185">Reference proteome</keyword>
<feature type="region of interest" description="Disordered" evidence="2">
    <location>
        <begin position="1"/>
        <end position="39"/>
    </location>
</feature>
<gene>
    <name evidence="4" type="primary">LOC120282979</name>
</gene>
<accession>A0AB40D0E2</accession>
<feature type="coiled-coil region" evidence="1">
    <location>
        <begin position="318"/>
        <end position="345"/>
    </location>
</feature>
<name>A0AB40D0E2_DIOCR</name>
<evidence type="ECO:0000313" key="3">
    <source>
        <dbReference type="Proteomes" id="UP001515500"/>
    </source>
</evidence>
<dbReference type="GeneID" id="120282979"/>
<dbReference type="PANTHER" id="PTHR48163">
    <property type="entry name" value="BNAC02G25670D PROTEIN"/>
    <property type="match status" value="1"/>
</dbReference>
<dbReference type="RefSeq" id="XP_039145740.1">
    <property type="nucleotide sequence ID" value="XM_039289806.1"/>
</dbReference>
<evidence type="ECO:0000313" key="4">
    <source>
        <dbReference type="RefSeq" id="XP_039145740.1"/>
    </source>
</evidence>
<feature type="compositionally biased region" description="Basic and acidic residues" evidence="2">
    <location>
        <begin position="1"/>
        <end position="26"/>
    </location>
</feature>
<feature type="coiled-coil region" evidence="1">
    <location>
        <begin position="215"/>
        <end position="281"/>
    </location>
</feature>
<dbReference type="Proteomes" id="UP001515500">
    <property type="component" value="Chromosome 18"/>
</dbReference>
<proteinExistence type="predicted"/>
<evidence type="ECO:0000256" key="2">
    <source>
        <dbReference type="SAM" id="MobiDB-lite"/>
    </source>
</evidence>
<reference evidence="4" key="1">
    <citation type="submission" date="2025-08" db="UniProtKB">
        <authorList>
            <consortium name="RefSeq"/>
        </authorList>
    </citation>
    <scope>IDENTIFICATION</scope>
</reference>
<organism evidence="3 4">
    <name type="scientific">Dioscorea cayennensis subsp. rotundata</name>
    <name type="common">White Guinea yam</name>
    <name type="synonym">Dioscorea rotundata</name>
    <dbReference type="NCBI Taxonomy" id="55577"/>
    <lineage>
        <taxon>Eukaryota</taxon>
        <taxon>Viridiplantae</taxon>
        <taxon>Streptophyta</taxon>
        <taxon>Embryophyta</taxon>
        <taxon>Tracheophyta</taxon>
        <taxon>Spermatophyta</taxon>
        <taxon>Magnoliopsida</taxon>
        <taxon>Liliopsida</taxon>
        <taxon>Dioscoreales</taxon>
        <taxon>Dioscoreaceae</taxon>
        <taxon>Dioscorea</taxon>
    </lineage>
</organism>
<dbReference type="AlphaFoldDB" id="A0AB40D0E2"/>